<dbReference type="Pfam" id="PF07310">
    <property type="entry name" value="PAS_5"/>
    <property type="match status" value="1"/>
</dbReference>
<evidence type="ECO:0008006" key="3">
    <source>
        <dbReference type="Google" id="ProtNLM"/>
    </source>
</evidence>
<dbReference type="EMBL" id="LPXN01000108">
    <property type="protein sequence ID" value="KZD08156.1"/>
    <property type="molecule type" value="Genomic_DNA"/>
</dbReference>
<protein>
    <recommendedName>
        <fullName evidence="3">PAS domain-containing protein</fullName>
    </recommendedName>
</protein>
<name>A0A154W3S3_9PROT</name>
<keyword evidence="2" id="KW-1185">Reference proteome</keyword>
<accession>A0A154W3S3</accession>
<dbReference type="STRING" id="580166.AUP43_09100"/>
<evidence type="ECO:0000313" key="2">
    <source>
        <dbReference type="Proteomes" id="UP000076400"/>
    </source>
</evidence>
<dbReference type="AlphaFoldDB" id="A0A154W3S3"/>
<dbReference type="InterPro" id="IPR009922">
    <property type="entry name" value="DUF1457"/>
</dbReference>
<sequence>MLAVWRRQRQIKGRLPDRQDIDPLDLGKQVLPRIAIVELVPGGRLRFRLCGSELARFAGLDLTGCFVDELNPNKDYADYITDLYMLARRTRLPVLSSCQFRGSHDLAQGTTTRLICPLAYDGENVDHFFTVQSFGQTSGIPGTVTMTYAEGFQPGLTRVIEDGEAL</sequence>
<proteinExistence type="predicted"/>
<comment type="caution">
    <text evidence="1">The sequence shown here is derived from an EMBL/GenBank/DDBJ whole genome shotgun (WGS) entry which is preliminary data.</text>
</comment>
<gene>
    <name evidence="1" type="ORF">AUP43_09100</name>
</gene>
<dbReference type="Proteomes" id="UP000076400">
    <property type="component" value="Unassembled WGS sequence"/>
</dbReference>
<reference evidence="1 2" key="1">
    <citation type="submission" date="2015-12" db="EMBL/GenBank/DDBJ databases">
        <title>Genome sequence of Oceanibaculum pacificum MCCC 1A02656.</title>
        <authorList>
            <person name="Lu L."/>
            <person name="Lai Q."/>
            <person name="Shao Z."/>
            <person name="Qian P."/>
        </authorList>
    </citation>
    <scope>NUCLEOTIDE SEQUENCE [LARGE SCALE GENOMIC DNA]</scope>
    <source>
        <strain evidence="1 2">MCCC 1A02656</strain>
    </source>
</reference>
<evidence type="ECO:0000313" key="1">
    <source>
        <dbReference type="EMBL" id="KZD08156.1"/>
    </source>
</evidence>
<organism evidence="1 2">
    <name type="scientific">Oceanibaculum pacificum</name>
    <dbReference type="NCBI Taxonomy" id="580166"/>
    <lineage>
        <taxon>Bacteria</taxon>
        <taxon>Pseudomonadati</taxon>
        <taxon>Pseudomonadota</taxon>
        <taxon>Alphaproteobacteria</taxon>
        <taxon>Rhodospirillales</taxon>
        <taxon>Oceanibaculaceae</taxon>
        <taxon>Oceanibaculum</taxon>
    </lineage>
</organism>